<dbReference type="Pfam" id="PF07603">
    <property type="entry name" value="Lcl_C"/>
    <property type="match status" value="1"/>
</dbReference>
<feature type="domain" description="Lcl C-terminal" evidence="2">
    <location>
        <begin position="443"/>
        <end position="595"/>
    </location>
</feature>
<dbReference type="RefSeq" id="WP_022549772.1">
    <property type="nucleotide sequence ID" value="NC_022528.1"/>
</dbReference>
<dbReference type="AlphaFoldDB" id="U4K975"/>
<dbReference type="STRING" id="28173.VIBNI_A0457"/>
<evidence type="ECO:0000256" key="1">
    <source>
        <dbReference type="SAM" id="MobiDB-lite"/>
    </source>
</evidence>
<proteinExistence type="predicted"/>
<sequence>MTFRYWPQFKSTSIALAVSTALVGCGGGDSSSSAVPDTPVTPPTSTKQPVNVPPTLAISAPERQSEGSIVSIRVEAKDAEDDKLDIRWGQKSGPAVPLTKVNDTLNFEAPDVQQEETLVFEVSVNDGHNSAVKQEVAVTVYPFGAKPTVVVSQNGEVDGGHNFELVGSATDDGEVVSLAWEQVIVGEEPTVELIVGETGKATFATPNVGHNPPVELTFKLSATDNEGFVSTETQLVTVRPLPPEVAASALGNHPGGVEIAMPLVVTSYADPATLTYKWEQVGVGPAVWLKDTETPQATAVVPYSNTIADIAIRATATDAFGRSASAEFTLTVEPTDRPAPEGDLILNDTGANLCANDASDIIVAPIPGGGPVEFKDNNRVDCTLLTDDEGLSIPANQDGHFGRDVLAKEGRLAKVGSGRAGFDFSKLDNEGNALPVSATEWDCVKDNHTGLIWQVKSDKTGLHDNTNTYTWYNPDPTRNGGNEGLQNGGYCSGSDCDTKAYVEATNAAGYCGINTWSLPTFYQLISIVDFGAEKNTAMIDTDFFPDTKDGTYWTSQATRGQYQYPSYVGNIVKVFHFYEGLPNQFKDDRNYIRLVAQPEQNAGGAQ</sequence>
<evidence type="ECO:0000313" key="4">
    <source>
        <dbReference type="Proteomes" id="UP000016895"/>
    </source>
</evidence>
<dbReference type="PROSITE" id="PS51257">
    <property type="entry name" value="PROKAR_LIPOPROTEIN"/>
    <property type="match status" value="1"/>
</dbReference>
<evidence type="ECO:0000313" key="3">
    <source>
        <dbReference type="EMBL" id="CCO56647.1"/>
    </source>
</evidence>
<dbReference type="Proteomes" id="UP000016895">
    <property type="component" value="Chromosome 1"/>
</dbReference>
<reference evidence="3 4" key="1">
    <citation type="journal article" date="2013" name="ISME J.">
        <title>Comparative genomics of pathogenic lineages of Vibrio nigripulchritudo identifies virulence-associated traits.</title>
        <authorList>
            <person name="Goudenege D."/>
            <person name="Labreuche Y."/>
            <person name="Krin E."/>
            <person name="Ansquer D."/>
            <person name="Mangenot S."/>
            <person name="Calteau A."/>
            <person name="Medigue C."/>
            <person name="Mazel D."/>
            <person name="Polz M.F."/>
            <person name="Le Roux F."/>
        </authorList>
    </citation>
    <scope>NUCLEOTIDE SEQUENCE [LARGE SCALE GENOMIC DNA]</scope>
    <source>
        <strain evidence="4">SnF1</strain>
    </source>
</reference>
<name>U4K975_9VIBR</name>
<dbReference type="InterPro" id="IPR011460">
    <property type="entry name" value="Lcl_C"/>
</dbReference>
<dbReference type="OrthoDB" id="9815730at2"/>
<gene>
    <name evidence="3" type="ORF">VIBNI_A0457</name>
</gene>
<feature type="compositionally biased region" description="Low complexity" evidence="1">
    <location>
        <begin position="30"/>
        <end position="46"/>
    </location>
</feature>
<protein>
    <recommendedName>
        <fullName evidence="2">Lcl C-terminal domain-containing protein</fullName>
    </recommendedName>
</protein>
<dbReference type="EMBL" id="FO203526">
    <property type="protein sequence ID" value="CCO56647.1"/>
    <property type="molecule type" value="Genomic_DNA"/>
</dbReference>
<dbReference type="KEGG" id="vni:VIBNI_A0457"/>
<dbReference type="PATRIC" id="fig|1260221.3.peg.431"/>
<dbReference type="Gene3D" id="2.60.40.10">
    <property type="entry name" value="Immunoglobulins"/>
    <property type="match status" value="2"/>
</dbReference>
<feature type="region of interest" description="Disordered" evidence="1">
    <location>
        <begin position="27"/>
        <end position="52"/>
    </location>
</feature>
<dbReference type="Gene3D" id="2.60.40.3010">
    <property type="match status" value="1"/>
</dbReference>
<dbReference type="InterPro" id="IPR013783">
    <property type="entry name" value="Ig-like_fold"/>
</dbReference>
<dbReference type="eggNOG" id="COG5492">
    <property type="taxonomic scope" value="Bacteria"/>
</dbReference>
<organism evidence="3 4">
    <name type="scientific">Vibrio nigripulchritudo</name>
    <dbReference type="NCBI Taxonomy" id="28173"/>
    <lineage>
        <taxon>Bacteria</taxon>
        <taxon>Pseudomonadati</taxon>
        <taxon>Pseudomonadota</taxon>
        <taxon>Gammaproteobacteria</taxon>
        <taxon>Vibrionales</taxon>
        <taxon>Vibrionaceae</taxon>
        <taxon>Vibrio</taxon>
    </lineage>
</organism>
<accession>U4K975</accession>
<evidence type="ECO:0000259" key="2">
    <source>
        <dbReference type="Pfam" id="PF07603"/>
    </source>
</evidence>
<keyword evidence="4" id="KW-1185">Reference proteome</keyword>
<dbReference type="eggNOG" id="COG0747">
    <property type="taxonomic scope" value="Bacteria"/>
</dbReference>